<comment type="caution">
    <text evidence="7">The sequence shown here is derived from an EMBL/GenBank/DDBJ whole genome shotgun (WGS) entry which is preliminary data.</text>
</comment>
<evidence type="ECO:0000259" key="5">
    <source>
        <dbReference type="PROSITE" id="PS50071"/>
    </source>
</evidence>
<keyword evidence="4" id="KW-0472">Membrane</keyword>
<keyword evidence="8" id="KW-1185">Reference proteome</keyword>
<evidence type="ECO:0000256" key="3">
    <source>
        <dbReference type="SAM" id="MobiDB-lite"/>
    </source>
</evidence>
<dbReference type="Gene3D" id="2.60.40.10">
    <property type="entry name" value="Immunoglobulins"/>
    <property type="match status" value="3"/>
</dbReference>
<dbReference type="SMART" id="SM00408">
    <property type="entry name" value="IGc2"/>
    <property type="match status" value="3"/>
</dbReference>
<dbReference type="InterPro" id="IPR007110">
    <property type="entry name" value="Ig-like_dom"/>
</dbReference>
<feature type="domain" description="Ig-like" evidence="6">
    <location>
        <begin position="111"/>
        <end position="192"/>
    </location>
</feature>
<evidence type="ECO:0000256" key="4">
    <source>
        <dbReference type="SAM" id="Phobius"/>
    </source>
</evidence>
<feature type="domain" description="Homeobox" evidence="5">
    <location>
        <begin position="409"/>
        <end position="454"/>
    </location>
</feature>
<accession>A0ABQ9CL02</accession>
<dbReference type="PANTHER" id="PTHR47243">
    <property type="entry name" value="SIALOADHESIN"/>
    <property type="match status" value="1"/>
</dbReference>
<evidence type="ECO:0000313" key="8">
    <source>
        <dbReference type="Proteomes" id="UP001145742"/>
    </source>
</evidence>
<dbReference type="CDD" id="cd00096">
    <property type="entry name" value="Ig"/>
    <property type="match status" value="1"/>
</dbReference>
<dbReference type="Pfam" id="PF13895">
    <property type="entry name" value="Ig_2"/>
    <property type="match status" value="1"/>
</dbReference>
<dbReference type="InterPro" id="IPR013783">
    <property type="entry name" value="Ig-like_fold"/>
</dbReference>
<dbReference type="InterPro" id="IPR001356">
    <property type="entry name" value="HD"/>
</dbReference>
<evidence type="ECO:0008006" key="9">
    <source>
        <dbReference type="Google" id="ProtNLM"/>
    </source>
</evidence>
<dbReference type="InterPro" id="IPR009057">
    <property type="entry name" value="Homeodomain-like_sf"/>
</dbReference>
<dbReference type="PROSITE" id="PS50835">
    <property type="entry name" value="IG_LIKE"/>
    <property type="match status" value="3"/>
</dbReference>
<feature type="domain" description="Ig-like" evidence="6">
    <location>
        <begin position="199"/>
        <end position="295"/>
    </location>
</feature>
<feature type="region of interest" description="Disordered" evidence="3">
    <location>
        <begin position="344"/>
        <end position="381"/>
    </location>
</feature>
<evidence type="ECO:0000256" key="2">
    <source>
        <dbReference type="RuleBase" id="RU000682"/>
    </source>
</evidence>
<dbReference type="InterPro" id="IPR036179">
    <property type="entry name" value="Ig-like_dom_sf"/>
</dbReference>
<dbReference type="SUPFAM" id="SSF48726">
    <property type="entry name" value="Immunoglobulin"/>
    <property type="match status" value="3"/>
</dbReference>
<sequence length="463" mass="49210">MGGTHAVLVAVDAPQEPTFISLVDPRGGRQAVLLCSVDSSPPSDIALSRGPGQPPLASTRGPSDPRLDVRAAPNSLRVALAGLALRDTGLYLCSANNSRGAAASSLRLDVGGVTVTAEPSPEVPEGTSATMTCSVTPWWGEGANYTWYRDGRWLRDGPSPSLVLPRVSSADSGSYRCRASGAWGTASSAPLGLSVLYPPRDVSVSTFLENRSGRVGIVLCTADSHPPSTMALLHQGRLVASSLAPAAAPGVRVAPSHNALRVELGALGTGAAGRYLCVATNSLGNATASAHFDVNTLTHLQTFTILAGLLLALICVATLGLLAVKMWPRIRRFQGWSGAEDTLELRSKQEPMQDIPGTSAVSPGSSKECAPDTESPSGTGEADYCRRILVRDAKGTIREIVLPKGLDLDRPKRTRTSFTAEQLYRLELEFQRCQYVVGRERTELARQLNLSETQEFNARLRFK</sequence>
<dbReference type="CDD" id="cd00086">
    <property type="entry name" value="homeodomain"/>
    <property type="match status" value="1"/>
</dbReference>
<gene>
    <name evidence="7" type="ORF">WISP_149391</name>
</gene>
<evidence type="ECO:0000256" key="1">
    <source>
        <dbReference type="PROSITE-ProRule" id="PRU00108"/>
    </source>
</evidence>
<keyword evidence="4" id="KW-0812">Transmembrane</keyword>
<dbReference type="EMBL" id="WHWB01034814">
    <property type="protein sequence ID" value="KAJ7403723.1"/>
    <property type="molecule type" value="Genomic_DNA"/>
</dbReference>
<feature type="DNA-binding region" description="Homeobox" evidence="1">
    <location>
        <begin position="411"/>
        <end position="455"/>
    </location>
</feature>
<dbReference type="Proteomes" id="UP001145742">
    <property type="component" value="Unassembled WGS sequence"/>
</dbReference>
<dbReference type="SMART" id="SM00409">
    <property type="entry name" value="IG"/>
    <property type="match status" value="3"/>
</dbReference>
<dbReference type="Gene3D" id="1.10.10.60">
    <property type="entry name" value="Homeodomain-like"/>
    <property type="match status" value="1"/>
</dbReference>
<feature type="transmembrane region" description="Helical" evidence="4">
    <location>
        <begin position="303"/>
        <end position="324"/>
    </location>
</feature>
<reference evidence="7" key="1">
    <citation type="submission" date="2019-10" db="EMBL/GenBank/DDBJ databases">
        <authorList>
            <person name="Soares A.E.R."/>
            <person name="Aleixo A."/>
            <person name="Schneider P."/>
            <person name="Miyaki C.Y."/>
            <person name="Schneider M.P."/>
            <person name="Mello C."/>
            <person name="Vasconcelos A.T.R."/>
        </authorList>
    </citation>
    <scope>NUCLEOTIDE SEQUENCE</scope>
    <source>
        <tissue evidence="7">Muscle</tissue>
    </source>
</reference>
<evidence type="ECO:0000313" key="7">
    <source>
        <dbReference type="EMBL" id="KAJ7403723.1"/>
    </source>
</evidence>
<name>A0ABQ9CL02_9PASS</name>
<feature type="region of interest" description="Disordered" evidence="3">
    <location>
        <begin position="43"/>
        <end position="67"/>
    </location>
</feature>
<dbReference type="PANTHER" id="PTHR47243:SF1">
    <property type="entry name" value="SIALOADHESIN"/>
    <property type="match status" value="1"/>
</dbReference>
<dbReference type="Pfam" id="PF00046">
    <property type="entry name" value="Homeodomain"/>
    <property type="match status" value="1"/>
</dbReference>
<keyword evidence="1 2" id="KW-0238">DNA-binding</keyword>
<keyword evidence="1 2" id="KW-0539">Nucleus</keyword>
<proteinExistence type="predicted"/>
<keyword evidence="4" id="KW-1133">Transmembrane helix</keyword>
<dbReference type="SMART" id="SM00389">
    <property type="entry name" value="HOX"/>
    <property type="match status" value="1"/>
</dbReference>
<organism evidence="7 8">
    <name type="scientific">Willisornis vidua</name>
    <name type="common">Xingu scale-backed antbird</name>
    <dbReference type="NCBI Taxonomy" id="1566151"/>
    <lineage>
        <taxon>Eukaryota</taxon>
        <taxon>Metazoa</taxon>
        <taxon>Chordata</taxon>
        <taxon>Craniata</taxon>
        <taxon>Vertebrata</taxon>
        <taxon>Euteleostomi</taxon>
        <taxon>Archelosauria</taxon>
        <taxon>Archosauria</taxon>
        <taxon>Dinosauria</taxon>
        <taxon>Saurischia</taxon>
        <taxon>Theropoda</taxon>
        <taxon>Coelurosauria</taxon>
        <taxon>Aves</taxon>
        <taxon>Neognathae</taxon>
        <taxon>Neoaves</taxon>
        <taxon>Telluraves</taxon>
        <taxon>Australaves</taxon>
        <taxon>Passeriformes</taxon>
        <taxon>Thamnophilidae</taxon>
        <taxon>Willisornis</taxon>
    </lineage>
</organism>
<protein>
    <recommendedName>
        <fullName evidence="9">SN protein</fullName>
    </recommendedName>
</protein>
<feature type="domain" description="Ig-like" evidence="6">
    <location>
        <begin position="17"/>
        <end position="109"/>
    </location>
</feature>
<dbReference type="InterPro" id="IPR003598">
    <property type="entry name" value="Ig_sub2"/>
</dbReference>
<dbReference type="SUPFAM" id="SSF46689">
    <property type="entry name" value="Homeodomain-like"/>
    <property type="match status" value="1"/>
</dbReference>
<keyword evidence="1 2" id="KW-0371">Homeobox</keyword>
<evidence type="ECO:0000259" key="6">
    <source>
        <dbReference type="PROSITE" id="PS50835"/>
    </source>
</evidence>
<comment type="subcellular location">
    <subcellularLocation>
        <location evidence="1 2">Nucleus</location>
    </subcellularLocation>
</comment>
<dbReference type="InterPro" id="IPR003599">
    <property type="entry name" value="Ig_sub"/>
</dbReference>
<dbReference type="PROSITE" id="PS50071">
    <property type="entry name" value="HOMEOBOX_2"/>
    <property type="match status" value="1"/>
</dbReference>